<feature type="compositionally biased region" description="Polar residues" evidence="1">
    <location>
        <begin position="23"/>
        <end position="33"/>
    </location>
</feature>
<dbReference type="KEGG" id="rhom:FRIFI_0759"/>
<feature type="signal peptide" evidence="2">
    <location>
        <begin position="1"/>
        <end position="22"/>
    </location>
</feature>
<dbReference type="EMBL" id="LN650648">
    <property type="protein sequence ID" value="CEI72304.1"/>
    <property type="molecule type" value="Genomic_DNA"/>
</dbReference>
<organism evidence="3 4">
    <name type="scientific">Romboutsia hominis</name>
    <dbReference type="NCBI Taxonomy" id="1507512"/>
    <lineage>
        <taxon>Bacteria</taxon>
        <taxon>Bacillati</taxon>
        <taxon>Bacillota</taxon>
        <taxon>Clostridia</taxon>
        <taxon>Peptostreptococcales</taxon>
        <taxon>Peptostreptococcaceae</taxon>
        <taxon>Romboutsia</taxon>
    </lineage>
</organism>
<keyword evidence="2" id="KW-0732">Signal</keyword>
<name>A0A2P2BTK3_9FIRM</name>
<accession>A0A2P2BTK3</accession>
<gene>
    <name evidence="3" type="ORF">FRIFI_0759</name>
</gene>
<keyword evidence="4" id="KW-1185">Reference proteome</keyword>
<evidence type="ECO:0000256" key="2">
    <source>
        <dbReference type="SAM" id="SignalP"/>
    </source>
</evidence>
<feature type="chain" id="PRO_5038400666" evidence="2">
    <location>
        <begin position="23"/>
        <end position="223"/>
    </location>
</feature>
<dbReference type="PROSITE" id="PS51257">
    <property type="entry name" value="PROKAR_LIPOPROTEIN"/>
    <property type="match status" value="1"/>
</dbReference>
<feature type="region of interest" description="Disordered" evidence="1">
    <location>
        <begin position="23"/>
        <end position="70"/>
    </location>
</feature>
<dbReference type="RefSeq" id="WP_166505023.1">
    <property type="nucleotide sequence ID" value="NZ_LN650648.1"/>
</dbReference>
<evidence type="ECO:0000256" key="1">
    <source>
        <dbReference type="SAM" id="MobiDB-lite"/>
    </source>
</evidence>
<dbReference type="AlphaFoldDB" id="A0A2P2BTK3"/>
<proteinExistence type="predicted"/>
<reference evidence="3 4" key="1">
    <citation type="submission" date="2014-09" db="EMBL/GenBank/DDBJ databases">
        <authorList>
            <person name="Hornung B.V."/>
        </authorList>
    </citation>
    <scope>NUCLEOTIDE SEQUENCE [LARGE SCALE GENOMIC DNA]</scope>
    <source>
        <strain evidence="3 4">FRIFI</strain>
    </source>
</reference>
<evidence type="ECO:0000313" key="4">
    <source>
        <dbReference type="Proteomes" id="UP000245695"/>
    </source>
</evidence>
<keyword evidence="3" id="KW-0449">Lipoprotein</keyword>
<sequence>MKIKIGLLALVLSTILVGCSDATIENNDSTNKPSIEENKDTHKDNKEQEINKEGIENSDKNDNSINTEKEEPIENLEEINKENINIENYKGEIDFKLYTFDSEDNDKRIVLKDIHNIDKDDTLENKINALLSSLKKDYFKDEKANIQLESINDGIATINLVDENSWRQHFQGSTGGYINQKTIVETLLQRDYDGEWIKGVNVLIDGKKQEVFDHASFEEIFYR</sequence>
<protein>
    <submittedName>
        <fullName evidence="3">Prokaryotic membrane lipoprotein lipid attachment site profile</fullName>
    </submittedName>
</protein>
<feature type="compositionally biased region" description="Basic and acidic residues" evidence="1">
    <location>
        <begin position="34"/>
        <end position="70"/>
    </location>
</feature>
<evidence type="ECO:0000313" key="3">
    <source>
        <dbReference type="EMBL" id="CEI72304.1"/>
    </source>
</evidence>
<dbReference type="Proteomes" id="UP000245695">
    <property type="component" value="Chromosome 1"/>
</dbReference>